<proteinExistence type="predicted"/>
<organism evidence="1 2">
    <name type="scientific">Venturia effusa</name>
    <dbReference type="NCBI Taxonomy" id="50376"/>
    <lineage>
        <taxon>Eukaryota</taxon>
        <taxon>Fungi</taxon>
        <taxon>Dikarya</taxon>
        <taxon>Ascomycota</taxon>
        <taxon>Pezizomycotina</taxon>
        <taxon>Dothideomycetes</taxon>
        <taxon>Pleosporomycetidae</taxon>
        <taxon>Venturiales</taxon>
        <taxon>Venturiaceae</taxon>
        <taxon>Venturia</taxon>
    </lineage>
</organism>
<gene>
    <name evidence="1" type="ORF">FKW77_001342</name>
</gene>
<dbReference type="OrthoDB" id="9983560at2759"/>
<reference evidence="1 2" key="1">
    <citation type="submission" date="2019-07" db="EMBL/GenBank/DDBJ databases">
        <title>Finished genome of Venturia effusa.</title>
        <authorList>
            <person name="Young C.A."/>
            <person name="Cox M.P."/>
            <person name="Ganley A.R.D."/>
            <person name="David W.J."/>
        </authorList>
    </citation>
    <scope>NUCLEOTIDE SEQUENCE [LARGE SCALE GENOMIC DNA]</scope>
    <source>
        <strain evidence="2">albino</strain>
    </source>
</reference>
<dbReference type="EMBL" id="CP042197">
    <property type="protein sequence ID" value="QDS75302.1"/>
    <property type="molecule type" value="Genomic_DNA"/>
</dbReference>
<accession>A0A517LI32</accession>
<dbReference type="AlphaFoldDB" id="A0A517LI32"/>
<keyword evidence="2" id="KW-1185">Reference proteome</keyword>
<evidence type="ECO:0000313" key="1">
    <source>
        <dbReference type="EMBL" id="QDS75302.1"/>
    </source>
</evidence>
<protein>
    <submittedName>
        <fullName evidence="1">Uncharacterized protein</fullName>
    </submittedName>
</protein>
<evidence type="ECO:0000313" key="2">
    <source>
        <dbReference type="Proteomes" id="UP000316270"/>
    </source>
</evidence>
<sequence>MYGKFQDLHACLTVHMGTRDEGESNSLIPSSPRIAKLGTPGTIATLASDSQWTNTSSAVNARNLLIVAGASSTMLVDGFSSNGDHRAPGAECGLRANTTAEIKLAIMRRVRISPRLQIPLTVNAKTDFRDDGSTYGIAISFTVQTIRSIPAASWVGTLANWEQVTYTRSQQPKFADAL</sequence>
<name>A0A517LI32_9PEZI</name>
<dbReference type="Proteomes" id="UP000316270">
    <property type="component" value="Chromosome 13"/>
</dbReference>
<dbReference type="STRING" id="50376.A0A517LI32"/>